<keyword evidence="1" id="KW-0963">Cytoplasm</keyword>
<evidence type="ECO:0000256" key="5">
    <source>
        <dbReference type="ARBA" id="ARBA00022884"/>
    </source>
</evidence>
<sequence length="468" mass="50597">MLTLPAAYLERTRALLGEEAEPFLASYGLPRTQGLRLNSSKLETDSDTFDAIRAMFQLEAVPWCPTGFYYEEPNRPGKHPYHAAGLYYIQEPSAMSAVELLDPQPGDVVLDLAAAPGGKTTQIAAKMGGRGLLIANEIHPGRAKILAENVERMGIANAVVLNAAPDQLAGRFPSFFDKIMLDAPCSGEGMFRKDPDAIGEWSPAHVTMCAARQSDILRQAVAMLKPGGMLAYSTCTFNREENEQTVDAIALSFPELEIVRTERIWPHKHKGEGHFVALLRKTDDAGIARSNDSKHIGGKERSAKAGGSQLSAAGAWTLFRDFASASLPASARITRIVDSEGEPLLFGDQLYFLPHTDGCTFRSGDLKGLKSPRPGLHLATIKKNRIEPAHAYAMAMPRMSACDGVVSLPAADPGVTAFLKGETLTAEQGMRNGWTFVTVDGYPLGFGKTSEGQIKNHYPKGLRTLGQG</sequence>
<dbReference type="InterPro" id="IPR031340">
    <property type="entry name" value="RsmF_methylt_CI"/>
</dbReference>
<dbReference type="RefSeq" id="WP_113036848.1">
    <property type="nucleotide sequence ID" value="NZ_QMFB01000059.1"/>
</dbReference>
<comment type="similarity">
    <text evidence="6">Belongs to the class I-like SAM-binding methyltransferase superfamily. RsmB/NOP family.</text>
</comment>
<keyword evidence="5 6" id="KW-0694">RNA-binding</keyword>
<dbReference type="PANTHER" id="PTHR22807:SF30">
    <property type="entry name" value="28S RRNA (CYTOSINE(4447)-C(5))-METHYLTRANSFERASE-RELATED"/>
    <property type="match status" value="1"/>
</dbReference>
<dbReference type="CDD" id="cd21147">
    <property type="entry name" value="RsmF_methylt_CTD1"/>
    <property type="match status" value="1"/>
</dbReference>
<feature type="binding site" evidence="6">
    <location>
        <begin position="113"/>
        <end position="119"/>
    </location>
    <ligand>
        <name>S-adenosyl-L-methionine</name>
        <dbReference type="ChEBI" id="CHEBI:59789"/>
    </ligand>
</feature>
<proteinExistence type="inferred from homology"/>
<evidence type="ECO:0000259" key="7">
    <source>
        <dbReference type="PROSITE" id="PS51686"/>
    </source>
</evidence>
<dbReference type="CDD" id="cd02440">
    <property type="entry name" value="AdoMet_MTases"/>
    <property type="match status" value="1"/>
</dbReference>
<dbReference type="Gene3D" id="3.30.70.1170">
    <property type="entry name" value="Sun protein, domain 3"/>
    <property type="match status" value="1"/>
</dbReference>
<comment type="caution">
    <text evidence="8">The sequence shown here is derived from an EMBL/GenBank/DDBJ whole genome shotgun (WGS) entry which is preliminary data.</text>
</comment>
<evidence type="ECO:0000256" key="2">
    <source>
        <dbReference type="ARBA" id="ARBA00022603"/>
    </source>
</evidence>
<evidence type="ECO:0000256" key="4">
    <source>
        <dbReference type="ARBA" id="ARBA00022691"/>
    </source>
</evidence>
<dbReference type="OrthoDB" id="9810297at2"/>
<feature type="active site" description="Nucleophile" evidence="6">
    <location>
        <position position="235"/>
    </location>
</feature>
<dbReference type="Gene3D" id="3.40.50.150">
    <property type="entry name" value="Vaccinia Virus protein VP39"/>
    <property type="match status" value="1"/>
</dbReference>
<dbReference type="InterPro" id="IPR049560">
    <property type="entry name" value="MeTrfase_RsmB-F_NOP2_cat"/>
</dbReference>
<dbReference type="PROSITE" id="PS51686">
    <property type="entry name" value="SAM_MT_RSMB_NOP"/>
    <property type="match status" value="1"/>
</dbReference>
<dbReference type="GO" id="GO:0003723">
    <property type="term" value="F:RNA binding"/>
    <property type="evidence" value="ECO:0007669"/>
    <property type="project" value="UniProtKB-UniRule"/>
</dbReference>
<reference evidence="8 9" key="1">
    <citation type="journal article" date="2009" name="Int. J. Syst. Evol. Microbiol.">
        <title>Paenibacillus contaminans sp. nov., isolated from a contaminated laboratory plate.</title>
        <authorList>
            <person name="Chou J.H."/>
            <person name="Lee J.H."/>
            <person name="Lin M.C."/>
            <person name="Chang P.S."/>
            <person name="Arun A.B."/>
            <person name="Young C.C."/>
            <person name="Chen W.M."/>
        </authorList>
    </citation>
    <scope>NUCLEOTIDE SEQUENCE [LARGE SCALE GENOMIC DNA]</scope>
    <source>
        <strain evidence="8 9">CKOBP-6</strain>
    </source>
</reference>
<dbReference type="PANTHER" id="PTHR22807">
    <property type="entry name" value="NOP2 YEAST -RELATED NOL1/NOP2/FMU SUN DOMAIN-CONTAINING"/>
    <property type="match status" value="1"/>
</dbReference>
<dbReference type="Proteomes" id="UP000250369">
    <property type="component" value="Unassembled WGS sequence"/>
</dbReference>
<dbReference type="Pfam" id="PF17125">
    <property type="entry name" value="Methyltr_RsmF_N"/>
    <property type="match status" value="1"/>
</dbReference>
<dbReference type="EMBL" id="QMFB01000059">
    <property type="protein sequence ID" value="RAV08476.1"/>
    <property type="molecule type" value="Genomic_DNA"/>
</dbReference>
<evidence type="ECO:0000256" key="1">
    <source>
        <dbReference type="ARBA" id="ARBA00022490"/>
    </source>
</evidence>
<dbReference type="Pfam" id="PF13636">
    <property type="entry name" value="Methyltranf_PUA"/>
    <property type="match status" value="1"/>
</dbReference>
<protein>
    <submittedName>
        <fullName evidence="8">RNA methyltransferase</fullName>
    </submittedName>
</protein>
<evidence type="ECO:0000256" key="3">
    <source>
        <dbReference type="ARBA" id="ARBA00022679"/>
    </source>
</evidence>
<dbReference type="InterPro" id="IPR031341">
    <property type="entry name" value="Methyltr_RsmF_N"/>
</dbReference>
<dbReference type="Pfam" id="PF17126">
    <property type="entry name" value="RsmF_methylt_CI"/>
    <property type="match status" value="1"/>
</dbReference>
<comment type="caution">
    <text evidence="6">Lacks conserved residue(s) required for the propagation of feature annotation.</text>
</comment>
<keyword evidence="3 6" id="KW-0808">Transferase</keyword>
<feature type="binding site" evidence="6">
    <location>
        <position position="137"/>
    </location>
    <ligand>
        <name>S-adenosyl-L-methionine</name>
        <dbReference type="ChEBI" id="CHEBI:59789"/>
    </ligand>
</feature>
<keyword evidence="9" id="KW-1185">Reference proteome</keyword>
<feature type="binding site" evidence="6">
    <location>
        <position position="182"/>
    </location>
    <ligand>
        <name>S-adenosyl-L-methionine</name>
        <dbReference type="ChEBI" id="CHEBI:59789"/>
    </ligand>
</feature>
<dbReference type="PRINTS" id="PR02008">
    <property type="entry name" value="RCMTFAMILY"/>
</dbReference>
<dbReference type="Gene3D" id="2.30.130.60">
    <property type="match status" value="1"/>
</dbReference>
<dbReference type="AlphaFoldDB" id="A0A329LMQ7"/>
<evidence type="ECO:0000313" key="8">
    <source>
        <dbReference type="EMBL" id="RAV08476.1"/>
    </source>
</evidence>
<dbReference type="InterPro" id="IPR027391">
    <property type="entry name" value="Nol1_Nop2_Fmu_2"/>
</dbReference>
<feature type="domain" description="SAM-dependent MTase RsmB/NOP-type" evidence="7">
    <location>
        <begin position="23"/>
        <end position="282"/>
    </location>
</feature>
<dbReference type="InterPro" id="IPR029063">
    <property type="entry name" value="SAM-dependent_MTases_sf"/>
</dbReference>
<evidence type="ECO:0000256" key="6">
    <source>
        <dbReference type="PROSITE-ProRule" id="PRU01023"/>
    </source>
</evidence>
<dbReference type="Pfam" id="PF01189">
    <property type="entry name" value="Methyltr_RsmB-F"/>
    <property type="match status" value="1"/>
</dbReference>
<name>A0A329LMQ7_9BACL</name>
<organism evidence="8 9">
    <name type="scientific">Paenibacillus contaminans</name>
    <dbReference type="NCBI Taxonomy" id="450362"/>
    <lineage>
        <taxon>Bacteria</taxon>
        <taxon>Bacillati</taxon>
        <taxon>Bacillota</taxon>
        <taxon>Bacilli</taxon>
        <taxon>Bacillales</taxon>
        <taxon>Paenibacillaceae</taxon>
        <taxon>Paenibacillus</taxon>
    </lineage>
</organism>
<dbReference type="GO" id="GO:0008173">
    <property type="term" value="F:RNA methyltransferase activity"/>
    <property type="evidence" value="ECO:0007669"/>
    <property type="project" value="InterPro"/>
</dbReference>
<dbReference type="InterPro" id="IPR001678">
    <property type="entry name" value="MeTrfase_RsmB-F_NOP2_dom"/>
</dbReference>
<dbReference type="SUPFAM" id="SSF53335">
    <property type="entry name" value="S-adenosyl-L-methionine-dependent methyltransferases"/>
    <property type="match status" value="1"/>
</dbReference>
<keyword evidence="2 6" id="KW-0489">Methyltransferase</keyword>
<gene>
    <name evidence="8" type="ORF">DQG23_41085</name>
</gene>
<accession>A0A329LMQ7</accession>
<evidence type="ECO:0000313" key="9">
    <source>
        <dbReference type="Proteomes" id="UP000250369"/>
    </source>
</evidence>
<dbReference type="GO" id="GO:0001510">
    <property type="term" value="P:RNA methylation"/>
    <property type="evidence" value="ECO:0007669"/>
    <property type="project" value="InterPro"/>
</dbReference>
<dbReference type="InterPro" id="IPR023267">
    <property type="entry name" value="RCMT"/>
</dbReference>
<keyword evidence="4 6" id="KW-0949">S-adenosyl-L-methionine</keyword>